<dbReference type="AlphaFoldDB" id="A0A8X8ASJ4"/>
<dbReference type="InterPro" id="IPR052929">
    <property type="entry name" value="RNase_H-like_EbsB-rel"/>
</dbReference>
<dbReference type="PANTHER" id="PTHR47074">
    <property type="entry name" value="BNAC02G40300D PROTEIN"/>
    <property type="match status" value="1"/>
</dbReference>
<dbReference type="Pfam" id="PF13456">
    <property type="entry name" value="RVT_3"/>
    <property type="match status" value="1"/>
</dbReference>
<dbReference type="GO" id="GO:0004523">
    <property type="term" value="F:RNA-DNA hybrid ribonuclease activity"/>
    <property type="evidence" value="ECO:0007669"/>
    <property type="project" value="InterPro"/>
</dbReference>
<organism evidence="2 3">
    <name type="scientific">Brassica carinata</name>
    <name type="common">Ethiopian mustard</name>
    <name type="synonym">Abyssinian cabbage</name>
    <dbReference type="NCBI Taxonomy" id="52824"/>
    <lineage>
        <taxon>Eukaryota</taxon>
        <taxon>Viridiplantae</taxon>
        <taxon>Streptophyta</taxon>
        <taxon>Embryophyta</taxon>
        <taxon>Tracheophyta</taxon>
        <taxon>Spermatophyta</taxon>
        <taxon>Magnoliopsida</taxon>
        <taxon>eudicotyledons</taxon>
        <taxon>Gunneridae</taxon>
        <taxon>Pentapetalae</taxon>
        <taxon>rosids</taxon>
        <taxon>malvids</taxon>
        <taxon>Brassicales</taxon>
        <taxon>Brassicaceae</taxon>
        <taxon>Brassiceae</taxon>
        <taxon>Brassica</taxon>
    </lineage>
</organism>
<dbReference type="Proteomes" id="UP000886595">
    <property type="component" value="Unassembled WGS sequence"/>
</dbReference>
<dbReference type="EMBL" id="JAAMPC010000005">
    <property type="protein sequence ID" value="KAG2311829.1"/>
    <property type="molecule type" value="Genomic_DNA"/>
</dbReference>
<gene>
    <name evidence="2" type="ORF">Bca52824_023386</name>
</gene>
<dbReference type="PANTHER" id="PTHR47074:SF49">
    <property type="entry name" value="POLYNUCLEOTIDYL TRANSFERASE, RIBONUCLEASE H-LIKE SUPERFAMILY PROTEIN"/>
    <property type="match status" value="1"/>
</dbReference>
<feature type="domain" description="RNase H type-1" evidence="1">
    <location>
        <begin position="61"/>
        <end position="177"/>
    </location>
</feature>
<evidence type="ECO:0000313" key="3">
    <source>
        <dbReference type="Proteomes" id="UP000886595"/>
    </source>
</evidence>
<keyword evidence="3" id="KW-1185">Reference proteome</keyword>
<dbReference type="GO" id="GO:0003676">
    <property type="term" value="F:nucleic acid binding"/>
    <property type="evidence" value="ECO:0007669"/>
    <property type="project" value="InterPro"/>
</dbReference>
<evidence type="ECO:0000313" key="2">
    <source>
        <dbReference type="EMBL" id="KAG2311829.1"/>
    </source>
</evidence>
<comment type="caution">
    <text evidence="2">The sequence shown here is derived from an EMBL/GenBank/DDBJ whole genome shotgun (WGS) entry which is preliminary data.</text>
</comment>
<sequence length="207" mass="22608">MDTIVPSAPDIVCKTGEEASIWLNLHGCLQKNHHVSLIAPGSNVQWTEPFSYVLKCNISSYWSASSTYCGGSWIIRNSTGKVLLHSRGSFYGVSFSVQAELLALSWAASAVKDHKLKNVCFKFSSPGAADALTHPPVYPFSYSTCHEVLRNIYALPKSAIWLVPRSCNLAASAIAESVISGQRFQSYVAFGGPRWLAHWLDKEAASP</sequence>
<reference evidence="2 3" key="1">
    <citation type="submission" date="2020-02" db="EMBL/GenBank/DDBJ databases">
        <authorList>
            <person name="Ma Q."/>
            <person name="Huang Y."/>
            <person name="Song X."/>
            <person name="Pei D."/>
        </authorList>
    </citation>
    <scope>NUCLEOTIDE SEQUENCE [LARGE SCALE GENOMIC DNA]</scope>
    <source>
        <strain evidence="2">Sxm20200214</strain>
        <tissue evidence="2">Leaf</tissue>
    </source>
</reference>
<name>A0A8X8ASJ4_BRACI</name>
<protein>
    <recommendedName>
        <fullName evidence="1">RNase H type-1 domain-containing protein</fullName>
    </recommendedName>
</protein>
<dbReference type="InterPro" id="IPR002156">
    <property type="entry name" value="RNaseH_domain"/>
</dbReference>
<accession>A0A8X8ASJ4</accession>
<proteinExistence type="predicted"/>
<dbReference type="OrthoDB" id="1026034at2759"/>
<evidence type="ECO:0000259" key="1">
    <source>
        <dbReference type="Pfam" id="PF13456"/>
    </source>
</evidence>